<reference evidence="9 10" key="1">
    <citation type="submission" date="2023-08" db="EMBL/GenBank/DDBJ databases">
        <title>Black Yeasts Isolated from many extreme environments.</title>
        <authorList>
            <person name="Coleine C."/>
            <person name="Stajich J.E."/>
            <person name="Selbmann L."/>
        </authorList>
    </citation>
    <scope>NUCLEOTIDE SEQUENCE [LARGE SCALE GENOMIC DNA]</scope>
    <source>
        <strain evidence="9 10">CCFEE 5935</strain>
    </source>
</reference>
<feature type="transmembrane region" description="Helical" evidence="8">
    <location>
        <begin position="42"/>
        <end position="69"/>
    </location>
</feature>
<organism evidence="9 10">
    <name type="scientific">Saxophila tyrrhenica</name>
    <dbReference type="NCBI Taxonomy" id="1690608"/>
    <lineage>
        <taxon>Eukaryota</taxon>
        <taxon>Fungi</taxon>
        <taxon>Dikarya</taxon>
        <taxon>Ascomycota</taxon>
        <taxon>Pezizomycotina</taxon>
        <taxon>Dothideomycetes</taxon>
        <taxon>Dothideomycetidae</taxon>
        <taxon>Mycosphaerellales</taxon>
        <taxon>Extremaceae</taxon>
        <taxon>Saxophila</taxon>
    </lineage>
</organism>
<evidence type="ECO:0008006" key="11">
    <source>
        <dbReference type="Google" id="ProtNLM"/>
    </source>
</evidence>
<evidence type="ECO:0000313" key="9">
    <source>
        <dbReference type="EMBL" id="KAK5169621.1"/>
    </source>
</evidence>
<dbReference type="CDD" id="cd23995">
    <property type="entry name" value="Seipin_BSCL2_like"/>
    <property type="match status" value="1"/>
</dbReference>
<feature type="region of interest" description="Disordered" evidence="7">
    <location>
        <begin position="314"/>
        <end position="412"/>
    </location>
</feature>
<dbReference type="PANTHER" id="PTHR21212:SF0">
    <property type="entry name" value="SEIPIN"/>
    <property type="match status" value="1"/>
</dbReference>
<feature type="compositionally biased region" description="Acidic residues" evidence="7">
    <location>
        <begin position="368"/>
        <end position="377"/>
    </location>
</feature>
<evidence type="ECO:0000256" key="8">
    <source>
        <dbReference type="SAM" id="Phobius"/>
    </source>
</evidence>
<keyword evidence="3" id="KW-0256">Endoplasmic reticulum</keyword>
<dbReference type="RefSeq" id="XP_064658967.1">
    <property type="nucleotide sequence ID" value="XM_064802842.1"/>
</dbReference>
<dbReference type="GO" id="GO:0005789">
    <property type="term" value="C:endoplasmic reticulum membrane"/>
    <property type="evidence" value="ECO:0007669"/>
    <property type="project" value="UniProtKB-SubCell"/>
</dbReference>
<name>A0AAV9P8X5_9PEZI</name>
<keyword evidence="10" id="KW-1185">Reference proteome</keyword>
<comment type="caution">
    <text evidence="9">The sequence shown here is derived from an EMBL/GenBank/DDBJ whole genome shotgun (WGS) entry which is preliminary data.</text>
</comment>
<dbReference type="GeneID" id="89926939"/>
<dbReference type="Proteomes" id="UP001337655">
    <property type="component" value="Unassembled WGS sequence"/>
</dbReference>
<evidence type="ECO:0000313" key="10">
    <source>
        <dbReference type="Proteomes" id="UP001337655"/>
    </source>
</evidence>
<dbReference type="PANTHER" id="PTHR21212">
    <property type="entry name" value="BERNARDINELLI-SEIP CONGENITAL LIPODYSTROPHY 2 HOMOLOG BSCL2 PROTEIN"/>
    <property type="match status" value="1"/>
</dbReference>
<evidence type="ECO:0000256" key="6">
    <source>
        <dbReference type="ARBA" id="ARBA00023136"/>
    </source>
</evidence>
<sequence length="412" mass="47175">MMDAKYRRETKDEREYGGLIGYIKYLIRKPLDIVLSTTAIRAYLTTFLVISSGLLLFGFAVLAYSFFYWNYIPRIGFERTIHLQFDNVYHSADSRHDQAANPYGSVTLSPDLVSLQKYDVAVELEMPRTPENRDAGNFMLEATMYAAGTIVDPVKDSIVPGAAEEDNRLARSRRPAILPYRSIAVEYLYRLTELHWYILGFRSEADKMRITMWEDVEFPRGWRNVPSSMRLDIQSTHRMQIYSAKALFKARFTGLRWLMYNHRIISAAVFITGFWTTEMVFAGLVWAALSFYLRAPPQPSGAKAEGSDIARIKAEDDEDAIPQLSDTERTFPTPSKQAPLRYQSPKIKQEEDDDTLIVPEAAIRAIEADDEDEDADVFLDSGIGTSMESSANRRDSMRKRRGRSRPDDDDMK</sequence>
<dbReference type="EMBL" id="JAVRRT010000008">
    <property type="protein sequence ID" value="KAK5169621.1"/>
    <property type="molecule type" value="Genomic_DNA"/>
</dbReference>
<dbReference type="GO" id="GO:0006629">
    <property type="term" value="P:lipid metabolic process"/>
    <property type="evidence" value="ECO:0007669"/>
    <property type="project" value="UniProtKB-KW"/>
</dbReference>
<evidence type="ECO:0000256" key="1">
    <source>
        <dbReference type="ARBA" id="ARBA00004477"/>
    </source>
</evidence>
<proteinExistence type="predicted"/>
<keyword evidence="2 8" id="KW-0812">Transmembrane</keyword>
<evidence type="ECO:0000256" key="7">
    <source>
        <dbReference type="SAM" id="MobiDB-lite"/>
    </source>
</evidence>
<evidence type="ECO:0000256" key="2">
    <source>
        <dbReference type="ARBA" id="ARBA00022692"/>
    </source>
</evidence>
<accession>A0AAV9P8X5</accession>
<protein>
    <recommendedName>
        <fullName evidence="11">Seipin</fullName>
    </recommendedName>
</protein>
<comment type="subcellular location">
    <subcellularLocation>
        <location evidence="1">Endoplasmic reticulum membrane</location>
        <topology evidence="1">Multi-pass membrane protein</topology>
    </subcellularLocation>
</comment>
<dbReference type="AlphaFoldDB" id="A0AAV9P8X5"/>
<evidence type="ECO:0000256" key="4">
    <source>
        <dbReference type="ARBA" id="ARBA00022989"/>
    </source>
</evidence>
<evidence type="ECO:0000256" key="3">
    <source>
        <dbReference type="ARBA" id="ARBA00022824"/>
    </source>
</evidence>
<evidence type="ECO:0000256" key="5">
    <source>
        <dbReference type="ARBA" id="ARBA00023098"/>
    </source>
</evidence>
<dbReference type="InterPro" id="IPR009617">
    <property type="entry name" value="Seipin"/>
</dbReference>
<keyword evidence="4 8" id="KW-1133">Transmembrane helix</keyword>
<keyword evidence="6 8" id="KW-0472">Membrane</keyword>
<feature type="transmembrane region" description="Helical" evidence="8">
    <location>
        <begin position="264"/>
        <end position="293"/>
    </location>
</feature>
<dbReference type="GO" id="GO:0140042">
    <property type="term" value="P:lipid droplet formation"/>
    <property type="evidence" value="ECO:0007669"/>
    <property type="project" value="UniProtKB-ARBA"/>
</dbReference>
<dbReference type="Pfam" id="PF06775">
    <property type="entry name" value="Seipin"/>
    <property type="match status" value="1"/>
</dbReference>
<gene>
    <name evidence="9" type="ORF">LTR77_005598</name>
</gene>
<keyword evidence="5" id="KW-0443">Lipid metabolism</keyword>